<sequence>LLRGVAARRRSQEEINTELEMYQKARDRAGKPMLAMFWTPTPYPDSTAMGELDQALQSFGIPTFPTPNRAARALKKTIDYYRFRQGLEETSVS</sequence>
<accession>A0A382FKV6</accession>
<dbReference type="SUPFAM" id="SSF52210">
    <property type="entry name" value="Succinyl-CoA synthetase domains"/>
    <property type="match status" value="1"/>
</dbReference>
<feature type="non-terminal residue" evidence="1">
    <location>
        <position position="1"/>
    </location>
</feature>
<evidence type="ECO:0000313" key="1">
    <source>
        <dbReference type="EMBL" id="SVB62601.1"/>
    </source>
</evidence>
<protein>
    <submittedName>
        <fullName evidence="1">Uncharacterized protein</fullName>
    </submittedName>
</protein>
<proteinExistence type="predicted"/>
<name>A0A382FKV6_9ZZZZ</name>
<dbReference type="AlphaFoldDB" id="A0A382FKV6"/>
<reference evidence="1" key="1">
    <citation type="submission" date="2018-05" db="EMBL/GenBank/DDBJ databases">
        <authorList>
            <person name="Lanie J.A."/>
            <person name="Ng W.-L."/>
            <person name="Kazmierczak K.M."/>
            <person name="Andrzejewski T.M."/>
            <person name="Davidsen T.M."/>
            <person name="Wayne K.J."/>
            <person name="Tettelin H."/>
            <person name="Glass J.I."/>
            <person name="Rusch D."/>
            <person name="Podicherti R."/>
            <person name="Tsui H.-C.T."/>
            <person name="Winkler M.E."/>
        </authorList>
    </citation>
    <scope>NUCLEOTIDE SEQUENCE</scope>
</reference>
<dbReference type="Gene3D" id="3.40.50.261">
    <property type="entry name" value="Succinyl-CoA synthetase domains"/>
    <property type="match status" value="1"/>
</dbReference>
<organism evidence="1">
    <name type="scientific">marine metagenome</name>
    <dbReference type="NCBI Taxonomy" id="408172"/>
    <lineage>
        <taxon>unclassified sequences</taxon>
        <taxon>metagenomes</taxon>
        <taxon>ecological metagenomes</taxon>
    </lineage>
</organism>
<dbReference type="EMBL" id="UINC01050068">
    <property type="protein sequence ID" value="SVB62601.1"/>
    <property type="molecule type" value="Genomic_DNA"/>
</dbReference>
<dbReference type="InterPro" id="IPR016102">
    <property type="entry name" value="Succinyl-CoA_synth-like"/>
</dbReference>
<gene>
    <name evidence="1" type="ORF">METZ01_LOCUS215455</name>
</gene>